<proteinExistence type="predicted"/>
<keyword evidence="2" id="KW-1003">Cell membrane</keyword>
<feature type="transmembrane region" description="Helical" evidence="8">
    <location>
        <begin position="243"/>
        <end position="267"/>
    </location>
</feature>
<keyword evidence="5" id="KW-0573">Peptidoglycan synthesis</keyword>
<feature type="transmembrane region" description="Helical" evidence="8">
    <location>
        <begin position="137"/>
        <end position="158"/>
    </location>
</feature>
<feature type="transmembrane region" description="Helical" evidence="8">
    <location>
        <begin position="165"/>
        <end position="186"/>
    </location>
</feature>
<evidence type="ECO:0000313" key="10">
    <source>
        <dbReference type="Proteomes" id="UP000010301"/>
    </source>
</evidence>
<dbReference type="STRING" id="525245.HMPREF0044_0477"/>
<feature type="transmembrane region" description="Helical" evidence="8">
    <location>
        <begin position="391"/>
        <end position="413"/>
    </location>
</feature>
<dbReference type="PRINTS" id="PR01806">
    <property type="entry name" value="VIRFACTRMVIN"/>
</dbReference>
<dbReference type="AlphaFoldDB" id="C0VZ87"/>
<name>C0VZ87_9ACTO</name>
<feature type="transmembrane region" description="Helical" evidence="8">
    <location>
        <begin position="333"/>
        <end position="353"/>
    </location>
</feature>
<dbReference type="GO" id="GO:0009252">
    <property type="term" value="P:peptidoglycan biosynthetic process"/>
    <property type="evidence" value="ECO:0007669"/>
    <property type="project" value="UniProtKB-KW"/>
</dbReference>
<feature type="transmembrane region" description="Helical" evidence="8">
    <location>
        <begin position="57"/>
        <end position="81"/>
    </location>
</feature>
<gene>
    <name evidence="9" type="ORF">HMPREF0044_0477</name>
</gene>
<comment type="caution">
    <text evidence="9">The sequence shown here is derived from an EMBL/GenBank/DDBJ whole genome shotgun (WGS) entry which is preliminary data.</text>
</comment>
<evidence type="ECO:0000256" key="7">
    <source>
        <dbReference type="ARBA" id="ARBA00023136"/>
    </source>
</evidence>
<keyword evidence="10" id="KW-1185">Reference proteome</keyword>
<feature type="transmembrane region" description="Helical" evidence="8">
    <location>
        <begin position="359"/>
        <end position="379"/>
    </location>
</feature>
<feature type="transmembrane region" description="Helical" evidence="8">
    <location>
        <begin position="198"/>
        <end position="223"/>
    </location>
</feature>
<dbReference type="RefSeq" id="WP_006547474.1">
    <property type="nucleotide sequence ID" value="NZ_DS999546.1"/>
</dbReference>
<dbReference type="InterPro" id="IPR004268">
    <property type="entry name" value="MurJ"/>
</dbReference>
<dbReference type="PANTHER" id="PTHR47019:SF1">
    <property type="entry name" value="LIPID II FLIPPASE MURJ"/>
    <property type="match status" value="1"/>
</dbReference>
<dbReference type="EMBL" id="ACFG01000006">
    <property type="protein sequence ID" value="EEH64188.1"/>
    <property type="molecule type" value="Genomic_DNA"/>
</dbReference>
<dbReference type="GO" id="GO:0005886">
    <property type="term" value="C:plasma membrane"/>
    <property type="evidence" value="ECO:0007669"/>
    <property type="project" value="UniProtKB-SubCell"/>
</dbReference>
<organism evidence="9 10">
    <name type="scientific">Gleimia coleocanis DSM 15436</name>
    <dbReference type="NCBI Taxonomy" id="525245"/>
    <lineage>
        <taxon>Bacteria</taxon>
        <taxon>Bacillati</taxon>
        <taxon>Actinomycetota</taxon>
        <taxon>Actinomycetes</taxon>
        <taxon>Actinomycetales</taxon>
        <taxon>Actinomycetaceae</taxon>
        <taxon>Gleimia</taxon>
    </lineage>
</organism>
<reference evidence="9 10" key="1">
    <citation type="submission" date="2009-01" db="EMBL/GenBank/DDBJ databases">
        <authorList>
            <person name="Qin X."/>
            <person name="Bachman B."/>
            <person name="Battles P."/>
            <person name="Bell A."/>
            <person name="Bess C."/>
            <person name="Bickham C."/>
            <person name="Chaboub L."/>
            <person name="Chen D."/>
            <person name="Coyle M."/>
            <person name="Deiros D.R."/>
            <person name="Dinh H."/>
            <person name="Forbes L."/>
            <person name="Fowler G."/>
            <person name="Francisco L."/>
            <person name="Fu Q."/>
            <person name="Gubbala S."/>
            <person name="Hale W."/>
            <person name="Han Y."/>
            <person name="Hemphill L."/>
            <person name="Highlander S.K."/>
            <person name="Hirani K."/>
            <person name="Hogues M."/>
            <person name="Jackson L."/>
            <person name="Jakkamsetti A."/>
            <person name="Javaid M."/>
            <person name="Jiang H."/>
            <person name="Korchina V."/>
            <person name="Kovar C."/>
            <person name="Lara F."/>
            <person name="Lee S."/>
            <person name="Mata R."/>
            <person name="Mathew T."/>
            <person name="Moen C."/>
            <person name="Morales K."/>
            <person name="Munidasa M."/>
            <person name="Nazareth L."/>
            <person name="Ngo R."/>
            <person name="Nguyen L."/>
            <person name="Okwuonu G."/>
            <person name="Ongeri F."/>
            <person name="Patil S."/>
            <person name="Petrosino J."/>
            <person name="Pham C."/>
            <person name="Pham P."/>
            <person name="Pu L.-L."/>
            <person name="Puazo M."/>
            <person name="Raj R."/>
            <person name="Reid J."/>
            <person name="Rouhana J."/>
            <person name="Saada N."/>
            <person name="Shang Y."/>
            <person name="Simmons D."/>
            <person name="Thornton R."/>
            <person name="Warren J."/>
            <person name="Weissenberger G."/>
            <person name="Zhang J."/>
            <person name="Zhang L."/>
            <person name="Zhou C."/>
            <person name="Zhu D."/>
            <person name="Muzny D."/>
            <person name="Worley K."/>
            <person name="Gibbs R."/>
        </authorList>
    </citation>
    <scope>NUCLEOTIDE SEQUENCE [LARGE SCALE GENOMIC DNA]</scope>
    <source>
        <strain evidence="9 10">DSM 15436</strain>
    </source>
</reference>
<dbReference type="eggNOG" id="COG0728">
    <property type="taxonomic scope" value="Bacteria"/>
</dbReference>
<evidence type="ECO:0000256" key="6">
    <source>
        <dbReference type="ARBA" id="ARBA00022989"/>
    </source>
</evidence>
<dbReference type="Pfam" id="PF03023">
    <property type="entry name" value="MurJ"/>
    <property type="match status" value="1"/>
</dbReference>
<dbReference type="InterPro" id="IPR051050">
    <property type="entry name" value="Lipid_II_flippase_MurJ/MviN"/>
</dbReference>
<dbReference type="PANTHER" id="PTHR47019">
    <property type="entry name" value="LIPID II FLIPPASE MURJ"/>
    <property type="match status" value="1"/>
</dbReference>
<sequence length="501" mass="53319">MKRISLEKFTLGSVGILAITTLLSRLVGFGRWLTQGAFVGSGEVAGAYALANQVPNIIVEIVIGGALTGIMIPVLAGAVSAKQKQEVNAIASALLTWVTLILSLLAVSVFFLAPHIAGWLPIPAGANVENQLNLITVFLQIFAWQLPLYGVALVLGGVLQAQEKFFWPAITPLFSSLVTIASFWAYQQLLVSADATAAVQGLAWGTTAGVMALSIPLFIPVWLSGVRLRPSLGISAEVRKQALQLGGAGVVTLIAQQVSVFGGLLLMRKFGDPGTVAIFQYGQAIYMLPYALLIFPVVTAFYPRMAALYAAGDSLELSAQAEQTLEKVLKAGALGRAGLLAATPVAVAVFSFLTPVVGMGLMLYAMAFSLTGYGVMYFGQRVFYALGQVRMAAVVAIQTWALVILFQVIFVVGLSFPQVSHFTSVTEVGAQTLLGMGLGFAVGLGMSQFLYIRVLSKVLPQSQLRQALSQTWKFSMLTLFAGIISAYLLNQVLVLFEGVLR</sequence>
<dbReference type="GO" id="GO:0034204">
    <property type="term" value="P:lipid translocation"/>
    <property type="evidence" value="ECO:0007669"/>
    <property type="project" value="TreeGrafter"/>
</dbReference>
<keyword evidence="6 8" id="KW-1133">Transmembrane helix</keyword>
<dbReference type="GO" id="GO:0008360">
    <property type="term" value="P:regulation of cell shape"/>
    <property type="evidence" value="ECO:0007669"/>
    <property type="project" value="UniProtKB-KW"/>
</dbReference>
<feature type="transmembrane region" description="Helical" evidence="8">
    <location>
        <begin position="433"/>
        <end position="454"/>
    </location>
</feature>
<evidence type="ECO:0000256" key="4">
    <source>
        <dbReference type="ARBA" id="ARBA00022960"/>
    </source>
</evidence>
<protein>
    <submittedName>
        <fullName evidence="9">Putative integral membrane protein MviN</fullName>
    </submittedName>
</protein>
<evidence type="ECO:0000256" key="1">
    <source>
        <dbReference type="ARBA" id="ARBA00004651"/>
    </source>
</evidence>
<evidence type="ECO:0000256" key="2">
    <source>
        <dbReference type="ARBA" id="ARBA00022475"/>
    </source>
</evidence>
<keyword evidence="3 8" id="KW-0812">Transmembrane</keyword>
<dbReference type="GO" id="GO:0015648">
    <property type="term" value="F:lipid-linked peptidoglycan transporter activity"/>
    <property type="evidence" value="ECO:0007669"/>
    <property type="project" value="TreeGrafter"/>
</dbReference>
<feature type="transmembrane region" description="Helical" evidence="8">
    <location>
        <begin position="474"/>
        <end position="496"/>
    </location>
</feature>
<feature type="transmembrane region" description="Helical" evidence="8">
    <location>
        <begin position="9"/>
        <end position="28"/>
    </location>
</feature>
<feature type="transmembrane region" description="Helical" evidence="8">
    <location>
        <begin position="287"/>
        <end position="312"/>
    </location>
</feature>
<dbReference type="HOGENOM" id="CLU_006797_2_0_11"/>
<evidence type="ECO:0000256" key="3">
    <source>
        <dbReference type="ARBA" id="ARBA00022692"/>
    </source>
</evidence>
<dbReference type="Proteomes" id="UP000010301">
    <property type="component" value="Unassembled WGS sequence"/>
</dbReference>
<dbReference type="OrthoDB" id="4350032at2"/>
<accession>C0VZ87</accession>
<evidence type="ECO:0000256" key="5">
    <source>
        <dbReference type="ARBA" id="ARBA00022984"/>
    </source>
</evidence>
<keyword evidence="4" id="KW-0133">Cell shape</keyword>
<keyword evidence="7 8" id="KW-0472">Membrane</keyword>
<evidence type="ECO:0000313" key="9">
    <source>
        <dbReference type="EMBL" id="EEH64188.1"/>
    </source>
</evidence>
<comment type="subcellular location">
    <subcellularLocation>
        <location evidence="1">Cell membrane</location>
        <topology evidence="1">Multi-pass membrane protein</topology>
    </subcellularLocation>
</comment>
<evidence type="ECO:0000256" key="8">
    <source>
        <dbReference type="SAM" id="Phobius"/>
    </source>
</evidence>
<feature type="transmembrane region" description="Helical" evidence="8">
    <location>
        <begin position="93"/>
        <end position="117"/>
    </location>
</feature>